<dbReference type="Proteomes" id="UP000041247">
    <property type="component" value="Unassembled WGS sequence"/>
</dbReference>
<reference evidence="1 2" key="1">
    <citation type="submission" date="2015-07" db="EMBL/GenBank/DDBJ databases">
        <authorList>
            <person name="Noorani M."/>
        </authorList>
    </citation>
    <scope>NUCLEOTIDE SEQUENCE [LARGE SCALE GENOMIC DNA]</scope>
    <source>
        <strain evidence="1">LMG728</strain>
    </source>
</reference>
<organism evidence="1 2">
    <name type="scientific">Xanthomonas graminis pv. poae</name>
    <dbReference type="NCBI Taxonomy" id="227946"/>
    <lineage>
        <taxon>Bacteria</taxon>
        <taxon>Pseudomonadati</taxon>
        <taxon>Pseudomonadota</taxon>
        <taxon>Gammaproteobacteria</taxon>
        <taxon>Lysobacterales</taxon>
        <taxon>Lysobacteraceae</taxon>
        <taxon>Xanthomonas</taxon>
        <taxon>Xanthomonas translucens group</taxon>
        <taxon>Xanthomonas graminis</taxon>
    </lineage>
</organism>
<sequence>MGKMAVMWSVAFARRPGGCASCQAFRRAGRAPPRLQVDCALYFPGRHRGGRAPACNRPSSAKAMTAKRSGFSKARGDGASVDCAICRVHCIAVPHRSTWTESAMNILLPFNSRPAKKGAMLCATLTLLAVAGASHASNEHIIGNFVVFNVVPVQTLWHPSPDEVRKAQWRVAYNACKLNYPHTISVRYGYVSDVKSNGNSTNSNYVNAVWYCRDTP</sequence>
<protein>
    <submittedName>
        <fullName evidence="1">Uncharacterized protein</fullName>
    </submittedName>
</protein>
<evidence type="ECO:0000313" key="2">
    <source>
        <dbReference type="Proteomes" id="UP000041247"/>
    </source>
</evidence>
<gene>
    <name evidence="1" type="ORF">XTPLMG728_0221</name>
</gene>
<accession>A0A0K2ZD81</accession>
<proteinExistence type="predicted"/>
<dbReference type="EMBL" id="CXOK01000006">
    <property type="protein sequence ID" value="CTP83461.1"/>
    <property type="molecule type" value="Genomic_DNA"/>
</dbReference>
<name>A0A0K2ZD81_9XANT</name>
<dbReference type="AlphaFoldDB" id="A0A0K2ZD81"/>
<evidence type="ECO:0000313" key="1">
    <source>
        <dbReference type="EMBL" id="CTP83461.1"/>
    </source>
</evidence>